<dbReference type="InterPro" id="IPR006359">
    <property type="entry name" value="Tscrpt_elong_fac_GreA"/>
</dbReference>
<organism evidence="12 13">
    <name type="scientific">Candidatus Liptonbacteria bacterium RIFCSPHIGHO2_01_FULL_57_28</name>
    <dbReference type="NCBI Taxonomy" id="1798647"/>
    <lineage>
        <taxon>Bacteria</taxon>
        <taxon>Candidatus Liptoniibacteriota</taxon>
    </lineage>
</organism>
<dbReference type="Gene3D" id="1.10.287.180">
    <property type="entry name" value="Transcription elongation factor, GreA/GreB, N-terminal domain"/>
    <property type="match status" value="1"/>
</dbReference>
<dbReference type="SUPFAM" id="SSF54534">
    <property type="entry name" value="FKBP-like"/>
    <property type="match status" value="1"/>
</dbReference>
<keyword evidence="4 8" id="KW-0238">DNA-binding</keyword>
<keyword evidence="12" id="KW-0648">Protein biosynthesis</keyword>
<evidence type="ECO:0000256" key="6">
    <source>
        <dbReference type="ARBA" id="ARBA00024916"/>
    </source>
</evidence>
<dbReference type="PROSITE" id="PS00829">
    <property type="entry name" value="GREAB_1"/>
    <property type="match status" value="1"/>
</dbReference>
<reference evidence="12 13" key="1">
    <citation type="journal article" date="2016" name="Nat. Commun.">
        <title>Thousands of microbial genomes shed light on interconnected biogeochemical processes in an aquifer system.</title>
        <authorList>
            <person name="Anantharaman K."/>
            <person name="Brown C.T."/>
            <person name="Hug L.A."/>
            <person name="Sharon I."/>
            <person name="Castelle C.J."/>
            <person name="Probst A.J."/>
            <person name="Thomas B.C."/>
            <person name="Singh A."/>
            <person name="Wilkins M.J."/>
            <person name="Karaoz U."/>
            <person name="Brodie E.L."/>
            <person name="Williams K.H."/>
            <person name="Hubbard S.S."/>
            <person name="Banfield J.F."/>
        </authorList>
    </citation>
    <scope>NUCLEOTIDE SEQUENCE [LARGE SCALE GENOMIC DNA]</scope>
</reference>
<dbReference type="GO" id="GO:0070063">
    <property type="term" value="F:RNA polymerase binding"/>
    <property type="evidence" value="ECO:0007669"/>
    <property type="project" value="InterPro"/>
</dbReference>
<keyword evidence="3 8" id="KW-0805">Transcription regulation</keyword>
<evidence type="ECO:0000259" key="11">
    <source>
        <dbReference type="Pfam" id="PF03449"/>
    </source>
</evidence>
<evidence type="ECO:0000256" key="2">
    <source>
        <dbReference type="ARBA" id="ARBA00013729"/>
    </source>
</evidence>
<dbReference type="InterPro" id="IPR023459">
    <property type="entry name" value="Tscrpt_elong_fac_GreA/B_fam"/>
</dbReference>
<proteinExistence type="inferred from homology"/>
<dbReference type="Gene3D" id="3.10.50.30">
    <property type="entry name" value="Transcription elongation factor, GreA/GreB, C-terminal domain"/>
    <property type="match status" value="1"/>
</dbReference>
<protein>
    <recommendedName>
        <fullName evidence="2 8">Transcription elongation factor GreA</fullName>
    </recommendedName>
    <alternativeName>
        <fullName evidence="7 8">Transcript cleavage factor GreA</fullName>
    </alternativeName>
</protein>
<evidence type="ECO:0000256" key="5">
    <source>
        <dbReference type="ARBA" id="ARBA00023163"/>
    </source>
</evidence>
<dbReference type="InterPro" id="IPR022691">
    <property type="entry name" value="Tscrpt_elong_fac_GreA/B_N"/>
</dbReference>
<dbReference type="STRING" id="1798647.A2855_01385"/>
<dbReference type="PANTHER" id="PTHR30437">
    <property type="entry name" value="TRANSCRIPTION ELONGATION FACTOR GREA"/>
    <property type="match status" value="1"/>
</dbReference>
<dbReference type="InterPro" id="IPR036805">
    <property type="entry name" value="Tscrpt_elong_fac_GreA/B_N_sf"/>
</dbReference>
<evidence type="ECO:0000256" key="9">
    <source>
        <dbReference type="RuleBase" id="RU000556"/>
    </source>
</evidence>
<gene>
    <name evidence="8" type="primary">greA</name>
    <name evidence="12" type="ORF">A2855_01385</name>
</gene>
<evidence type="ECO:0000313" key="12">
    <source>
        <dbReference type="EMBL" id="OGY98663.1"/>
    </source>
</evidence>
<dbReference type="InterPro" id="IPR036953">
    <property type="entry name" value="GreA/GreB_C_sf"/>
</dbReference>
<sequence length="152" mass="16713">MDSYLTEERREELIKELESLRNVARLEVAEHLKRAKEYGDLSENSEYVEAREEQARIETRISEIDDMLKSAVIIKKNAGGGGLVQVGSTVTVKKGDKTTTYDIVGSNESDPMKNKISNESPMGRAFLGCAPGDTIEVDTPSGKARYTIVSVG</sequence>
<dbReference type="NCBIfam" id="TIGR01462">
    <property type="entry name" value="greA"/>
    <property type="match status" value="1"/>
</dbReference>
<dbReference type="PANTHER" id="PTHR30437:SF4">
    <property type="entry name" value="TRANSCRIPTION ELONGATION FACTOR GREA"/>
    <property type="match status" value="1"/>
</dbReference>
<dbReference type="Proteomes" id="UP000179059">
    <property type="component" value="Unassembled WGS sequence"/>
</dbReference>
<dbReference type="InterPro" id="IPR028624">
    <property type="entry name" value="Tscrpt_elong_fac_GreA/B"/>
</dbReference>
<dbReference type="FunFam" id="3.10.50.30:FF:000001">
    <property type="entry name" value="Transcription elongation factor GreA"/>
    <property type="match status" value="1"/>
</dbReference>
<evidence type="ECO:0000313" key="13">
    <source>
        <dbReference type="Proteomes" id="UP000179059"/>
    </source>
</evidence>
<keyword evidence="12" id="KW-0251">Elongation factor</keyword>
<evidence type="ECO:0000256" key="8">
    <source>
        <dbReference type="HAMAP-Rule" id="MF_00105"/>
    </source>
</evidence>
<keyword evidence="5 8" id="KW-0804">Transcription</keyword>
<dbReference type="InterPro" id="IPR018151">
    <property type="entry name" value="TF_GreA/GreB_CS"/>
</dbReference>
<feature type="domain" description="Transcription elongation factor GreA/GreB C-terminal" evidence="10">
    <location>
        <begin position="83"/>
        <end position="151"/>
    </location>
</feature>
<evidence type="ECO:0000259" key="10">
    <source>
        <dbReference type="Pfam" id="PF01272"/>
    </source>
</evidence>
<feature type="domain" description="Transcription elongation factor GreA/GreB N-terminal" evidence="11">
    <location>
        <begin position="4"/>
        <end position="73"/>
    </location>
</feature>
<dbReference type="EMBL" id="MHKX01000004">
    <property type="protein sequence ID" value="OGY98663.1"/>
    <property type="molecule type" value="Genomic_DNA"/>
</dbReference>
<dbReference type="InterPro" id="IPR001437">
    <property type="entry name" value="Tscrpt_elong_fac_GreA/B_C"/>
</dbReference>
<dbReference type="GO" id="GO:0003677">
    <property type="term" value="F:DNA binding"/>
    <property type="evidence" value="ECO:0007669"/>
    <property type="project" value="UniProtKB-UniRule"/>
</dbReference>
<dbReference type="NCBIfam" id="NF001263">
    <property type="entry name" value="PRK00226.1-4"/>
    <property type="match status" value="1"/>
</dbReference>
<dbReference type="GO" id="GO:0032784">
    <property type="term" value="P:regulation of DNA-templated transcription elongation"/>
    <property type="evidence" value="ECO:0007669"/>
    <property type="project" value="UniProtKB-UniRule"/>
</dbReference>
<evidence type="ECO:0000256" key="4">
    <source>
        <dbReference type="ARBA" id="ARBA00023125"/>
    </source>
</evidence>
<comment type="function">
    <text evidence="6 8 9">Necessary for efficient RNA polymerase transcription elongation past template-encoded arresting sites. The arresting sites in DNA have the property of trapping a certain fraction of elongating RNA polymerases that pass through, resulting in locked ternary complexes. Cleavage of the nascent transcript by cleavage factors such as GreA or GreB allows the resumption of elongation from the new 3'terminus. GreA releases sequences of 2 to 3 nucleotides.</text>
</comment>
<dbReference type="GO" id="GO:0006354">
    <property type="term" value="P:DNA-templated transcription elongation"/>
    <property type="evidence" value="ECO:0007669"/>
    <property type="project" value="TreeGrafter"/>
</dbReference>
<accession>A0A1G2CB79</accession>
<dbReference type="FunFam" id="1.10.287.180:FF:000001">
    <property type="entry name" value="Transcription elongation factor GreA"/>
    <property type="match status" value="1"/>
</dbReference>
<dbReference type="PIRSF" id="PIRSF006092">
    <property type="entry name" value="GreA_GreB"/>
    <property type="match status" value="1"/>
</dbReference>
<evidence type="ECO:0000256" key="7">
    <source>
        <dbReference type="ARBA" id="ARBA00030776"/>
    </source>
</evidence>
<name>A0A1G2CB79_9BACT</name>
<evidence type="ECO:0000256" key="1">
    <source>
        <dbReference type="ARBA" id="ARBA00008213"/>
    </source>
</evidence>
<dbReference type="Pfam" id="PF01272">
    <property type="entry name" value="GreA_GreB"/>
    <property type="match status" value="1"/>
</dbReference>
<dbReference type="AlphaFoldDB" id="A0A1G2CB79"/>
<evidence type="ECO:0000256" key="3">
    <source>
        <dbReference type="ARBA" id="ARBA00023015"/>
    </source>
</evidence>
<dbReference type="Pfam" id="PF03449">
    <property type="entry name" value="GreA_GreB_N"/>
    <property type="match status" value="1"/>
</dbReference>
<comment type="caution">
    <text evidence="12">The sequence shown here is derived from an EMBL/GenBank/DDBJ whole genome shotgun (WGS) entry which is preliminary data.</text>
</comment>
<comment type="similarity">
    <text evidence="1 8 9">Belongs to the GreA/GreB family.</text>
</comment>
<dbReference type="SUPFAM" id="SSF46557">
    <property type="entry name" value="GreA transcript cleavage protein, N-terminal domain"/>
    <property type="match status" value="1"/>
</dbReference>
<dbReference type="HAMAP" id="MF_00105">
    <property type="entry name" value="GreA_GreB"/>
    <property type="match status" value="1"/>
</dbReference>
<dbReference type="GO" id="GO:0003746">
    <property type="term" value="F:translation elongation factor activity"/>
    <property type="evidence" value="ECO:0007669"/>
    <property type="project" value="UniProtKB-KW"/>
</dbReference>